<keyword evidence="3" id="KW-1003">Cell membrane</keyword>
<keyword evidence="5 7" id="KW-1133">Transmembrane helix</keyword>
<evidence type="ECO:0000256" key="3">
    <source>
        <dbReference type="ARBA" id="ARBA00022475"/>
    </source>
</evidence>
<dbReference type="InterPro" id="IPR025857">
    <property type="entry name" value="MacB_PCD"/>
</dbReference>
<name>A0A4S8HVB9_9BACT</name>
<dbReference type="InterPro" id="IPR003838">
    <property type="entry name" value="ABC3_permease_C"/>
</dbReference>
<dbReference type="InterPro" id="IPR051447">
    <property type="entry name" value="Lipoprotein-release_system"/>
</dbReference>
<dbReference type="Pfam" id="PF02687">
    <property type="entry name" value="FtsX"/>
    <property type="match status" value="1"/>
</dbReference>
<dbReference type="AlphaFoldDB" id="A0A4S8HVB9"/>
<evidence type="ECO:0000313" key="11">
    <source>
        <dbReference type="Proteomes" id="UP000306918"/>
    </source>
</evidence>
<feature type="transmembrane region" description="Helical" evidence="7">
    <location>
        <begin position="372"/>
        <end position="395"/>
    </location>
</feature>
<gene>
    <name evidence="10" type="ORF">FAM09_13635</name>
</gene>
<evidence type="ECO:0000259" key="9">
    <source>
        <dbReference type="Pfam" id="PF12704"/>
    </source>
</evidence>
<evidence type="ECO:0000256" key="2">
    <source>
        <dbReference type="ARBA" id="ARBA00005236"/>
    </source>
</evidence>
<dbReference type="Proteomes" id="UP000306918">
    <property type="component" value="Unassembled WGS sequence"/>
</dbReference>
<comment type="subcellular location">
    <subcellularLocation>
        <location evidence="1">Cell membrane</location>
        <topology evidence="1">Multi-pass membrane protein</topology>
    </subcellularLocation>
</comment>
<evidence type="ECO:0000256" key="4">
    <source>
        <dbReference type="ARBA" id="ARBA00022692"/>
    </source>
</evidence>
<protein>
    <submittedName>
        <fullName evidence="10">ABC transporter permease</fullName>
    </submittedName>
</protein>
<comment type="similarity">
    <text evidence="2">Belongs to the ABC-4 integral membrane protein family. LolC/E subfamily.</text>
</comment>
<dbReference type="EMBL" id="STFF01000003">
    <property type="protein sequence ID" value="THU39540.1"/>
    <property type="molecule type" value="Genomic_DNA"/>
</dbReference>
<evidence type="ECO:0000256" key="7">
    <source>
        <dbReference type="SAM" id="Phobius"/>
    </source>
</evidence>
<evidence type="ECO:0000259" key="8">
    <source>
        <dbReference type="Pfam" id="PF02687"/>
    </source>
</evidence>
<keyword evidence="4 7" id="KW-0812">Transmembrane</keyword>
<keyword evidence="6 7" id="KW-0472">Membrane</keyword>
<evidence type="ECO:0000256" key="1">
    <source>
        <dbReference type="ARBA" id="ARBA00004651"/>
    </source>
</evidence>
<feature type="domain" description="ABC3 transporter permease C-terminal" evidence="8">
    <location>
        <begin position="271"/>
        <end position="398"/>
    </location>
</feature>
<feature type="transmembrane region" description="Helical" evidence="7">
    <location>
        <begin position="271"/>
        <end position="290"/>
    </location>
</feature>
<feature type="transmembrane region" description="Helical" evidence="7">
    <location>
        <begin position="310"/>
        <end position="337"/>
    </location>
</feature>
<reference evidence="10 11" key="1">
    <citation type="submission" date="2019-04" db="EMBL/GenBank/DDBJ databases">
        <title>Niastella caeni sp. nov., isolated from activated sludge.</title>
        <authorList>
            <person name="Sheng M."/>
        </authorList>
    </citation>
    <scope>NUCLEOTIDE SEQUENCE [LARGE SCALE GENOMIC DNA]</scope>
    <source>
        <strain evidence="10 11">HX-2-15</strain>
    </source>
</reference>
<dbReference type="Pfam" id="PF12704">
    <property type="entry name" value="MacB_PCD"/>
    <property type="match status" value="1"/>
</dbReference>
<dbReference type="GO" id="GO:0098797">
    <property type="term" value="C:plasma membrane protein complex"/>
    <property type="evidence" value="ECO:0007669"/>
    <property type="project" value="TreeGrafter"/>
</dbReference>
<accession>A0A4S8HVB9</accession>
<evidence type="ECO:0000256" key="6">
    <source>
        <dbReference type="ARBA" id="ARBA00023136"/>
    </source>
</evidence>
<evidence type="ECO:0000313" key="10">
    <source>
        <dbReference type="EMBL" id="THU39540.1"/>
    </source>
</evidence>
<dbReference type="OrthoDB" id="9784014at2"/>
<dbReference type="RefSeq" id="WP_136577672.1">
    <property type="nucleotide sequence ID" value="NZ_STFF01000003.1"/>
</dbReference>
<keyword evidence="11" id="KW-1185">Reference proteome</keyword>
<proteinExistence type="inferred from homology"/>
<organism evidence="10 11">
    <name type="scientific">Niastella caeni</name>
    <dbReference type="NCBI Taxonomy" id="2569763"/>
    <lineage>
        <taxon>Bacteria</taxon>
        <taxon>Pseudomonadati</taxon>
        <taxon>Bacteroidota</taxon>
        <taxon>Chitinophagia</taxon>
        <taxon>Chitinophagales</taxon>
        <taxon>Chitinophagaceae</taxon>
        <taxon>Niastella</taxon>
    </lineage>
</organism>
<evidence type="ECO:0000256" key="5">
    <source>
        <dbReference type="ARBA" id="ARBA00022989"/>
    </source>
</evidence>
<dbReference type="PANTHER" id="PTHR30489:SF0">
    <property type="entry name" value="LIPOPROTEIN-RELEASING SYSTEM TRANSMEMBRANE PROTEIN LOLE"/>
    <property type="match status" value="1"/>
</dbReference>
<sequence>MWLLKMAWKNSWRNRNRTIITMAAIFFAVILSVITGSLQDGIFDNLVKNMVSYYSGYIQVHKTGYWDEQILDNSFASGKITEQAILRHENITGLTSRLESFALASSENLTKGCLVAGIDPDNENRITNLKDKVVAGTYLYENDKSVLLSKGLAGRLQLNTGDTVILIGQGYHGATAAGKYPVKGIVQFGSPDLNDRVLFMPLPAARELYGAEQMLTSYVISLRDPARLATTAERLQLAIGNELHVMTWEEMMPDVKQHITTDSNNMKIIQGILYLLICFGIFGTLLMMMVERKYEMGMLVAIGMRKIKLIGLLMAESVFTLLSGCALGILCSVPLVFHLNRHPLRIGGETAEIYKRFGFEPIFPTSTDAIHFVSQGLIVFCIGLLLSLYPLYKVVRLNAVTAMRK</sequence>
<comment type="caution">
    <text evidence="10">The sequence shown here is derived from an EMBL/GenBank/DDBJ whole genome shotgun (WGS) entry which is preliminary data.</text>
</comment>
<dbReference type="PANTHER" id="PTHR30489">
    <property type="entry name" value="LIPOPROTEIN-RELEASING SYSTEM TRANSMEMBRANE PROTEIN LOLE"/>
    <property type="match status" value="1"/>
</dbReference>
<feature type="domain" description="MacB-like periplasmic core" evidence="9">
    <location>
        <begin position="18"/>
        <end position="236"/>
    </location>
</feature>
<dbReference type="GO" id="GO:0044874">
    <property type="term" value="P:lipoprotein localization to outer membrane"/>
    <property type="evidence" value="ECO:0007669"/>
    <property type="project" value="TreeGrafter"/>
</dbReference>